<evidence type="ECO:0000256" key="4">
    <source>
        <dbReference type="ARBA" id="ARBA00022519"/>
    </source>
</evidence>
<keyword evidence="4" id="KW-0997">Cell inner membrane</keyword>
<feature type="transmembrane region" description="Helical" evidence="11">
    <location>
        <begin position="364"/>
        <end position="383"/>
    </location>
</feature>
<dbReference type="PANTHER" id="PTHR32089:SF112">
    <property type="entry name" value="LYSOZYME-LIKE PROTEIN-RELATED"/>
    <property type="match status" value="1"/>
</dbReference>
<dbReference type="Pfam" id="PF02743">
    <property type="entry name" value="dCache_1"/>
    <property type="match status" value="1"/>
</dbReference>
<sequence>MAAVMKIEIDRLSAFSEQTAREEIQTVAELRGAAVERYFAGLVDLALGLAELPQTATVLSDLDKAADDLGASGAVVPDMAALTARYVHQMENTPGAGAEDMARWMAGLDPMGQALQHLYIGKNRAKVGHKQMLDDARDGSRYSQLHAQLHPVYRSFMERHGFYDILIAEPHQGRVIYSVYKEVDFATSLTTGPYSDTALGRAVQKVIKSEGAEPYLLTDFEPYAPSYNSKAFFLVVPVKEKRSLIGVMIFQLPIDFGAGILTPSEHEHQTMDAFIVGPDRILRSQPRFSETFDLSAEVPGEIVAAAARGERASVAAPDHRGEDVIAAYRPLDVPGLSWSLIAEVERSEVMLVAIAAKASALRTAGIVAGVVILFGLILSAWLLRPIKALGAELQGQAAGVIDSLREAAVQARGAAETMASTAEETSRQTHEVKAGADMTASDVASVASAVEQLSSSIGEVVGGIRQTTDLAGSAAMQAEDAARLLAELEQVAGRITGIVTLINDVANRTNLLALNAAVEASHAGAAGRGFAVVASEIRKLAAQTTESTEQISGEVKSVLSAVRRNADAIRSITVSIGQVNDQARGISASASQQGVVTQEIAERMAQTAGRVAQSNDNLSEVQSASENANRAAGDVLGGVLSVERAAEAMDAALGGFLLRVKTI</sequence>
<evidence type="ECO:0000256" key="11">
    <source>
        <dbReference type="SAM" id="Phobius"/>
    </source>
</evidence>
<dbReference type="RefSeq" id="WP_281467362.1">
    <property type="nucleotide sequence ID" value="NZ_CP124535.1"/>
</dbReference>
<dbReference type="PANTHER" id="PTHR32089">
    <property type="entry name" value="METHYL-ACCEPTING CHEMOTAXIS PROTEIN MCPB"/>
    <property type="match status" value="1"/>
</dbReference>
<evidence type="ECO:0000313" key="14">
    <source>
        <dbReference type="EMBL" id="WGV16728.1"/>
    </source>
</evidence>
<accession>A0ABY8Q7V3</accession>
<name>A0ABY8Q7V3_9RHOB</name>
<keyword evidence="3" id="KW-0145">Chemotaxis</keyword>
<dbReference type="InterPro" id="IPR004090">
    <property type="entry name" value="Chemotax_Me-accpt_rcpt"/>
</dbReference>
<dbReference type="PROSITE" id="PS50111">
    <property type="entry name" value="CHEMOTAXIS_TRANSDUC_2"/>
    <property type="match status" value="1"/>
</dbReference>
<evidence type="ECO:0000256" key="3">
    <source>
        <dbReference type="ARBA" id="ARBA00022500"/>
    </source>
</evidence>
<dbReference type="InterPro" id="IPR033479">
    <property type="entry name" value="dCache_1"/>
</dbReference>
<evidence type="ECO:0000256" key="10">
    <source>
        <dbReference type="PROSITE-ProRule" id="PRU00284"/>
    </source>
</evidence>
<gene>
    <name evidence="14" type="ORF">QF092_02625</name>
</gene>
<dbReference type="EMBL" id="CP124535">
    <property type="protein sequence ID" value="WGV16728.1"/>
    <property type="molecule type" value="Genomic_DNA"/>
</dbReference>
<dbReference type="Pfam" id="PF00015">
    <property type="entry name" value="MCPsignal"/>
    <property type="match status" value="1"/>
</dbReference>
<keyword evidence="2" id="KW-1003">Cell membrane</keyword>
<evidence type="ECO:0000256" key="5">
    <source>
        <dbReference type="ARBA" id="ARBA00022692"/>
    </source>
</evidence>
<dbReference type="Gene3D" id="1.10.287.950">
    <property type="entry name" value="Methyl-accepting chemotaxis protein"/>
    <property type="match status" value="1"/>
</dbReference>
<dbReference type="InterPro" id="IPR004089">
    <property type="entry name" value="MCPsignal_dom"/>
</dbReference>
<dbReference type="CDD" id="cd18774">
    <property type="entry name" value="PDC2_HK_sensor"/>
    <property type="match status" value="1"/>
</dbReference>
<dbReference type="PROSITE" id="PS50192">
    <property type="entry name" value="T_SNARE"/>
    <property type="match status" value="1"/>
</dbReference>
<evidence type="ECO:0000313" key="15">
    <source>
        <dbReference type="Proteomes" id="UP001230978"/>
    </source>
</evidence>
<evidence type="ECO:0000256" key="2">
    <source>
        <dbReference type="ARBA" id="ARBA00022475"/>
    </source>
</evidence>
<dbReference type="PRINTS" id="PR00260">
    <property type="entry name" value="CHEMTRNSDUCR"/>
</dbReference>
<comment type="similarity">
    <text evidence="9">Belongs to the methyl-accepting chemotaxis (MCP) protein family.</text>
</comment>
<dbReference type="SMART" id="SM00283">
    <property type="entry name" value="MA"/>
    <property type="match status" value="1"/>
</dbReference>
<keyword evidence="5 11" id="KW-0812">Transmembrane</keyword>
<keyword evidence="8 10" id="KW-0807">Transducer</keyword>
<proteinExistence type="inferred from homology"/>
<keyword evidence="15" id="KW-1185">Reference proteome</keyword>
<keyword evidence="7 11" id="KW-0472">Membrane</keyword>
<evidence type="ECO:0000259" key="12">
    <source>
        <dbReference type="PROSITE" id="PS50111"/>
    </source>
</evidence>
<reference evidence="14 15" key="1">
    <citation type="submission" date="2023-04" db="EMBL/GenBank/DDBJ databases">
        <title>YMD61, complete Genome.</title>
        <authorList>
            <person name="Zhang J."/>
        </authorList>
    </citation>
    <scope>NUCLEOTIDE SEQUENCE [LARGE SCALE GENOMIC DNA]</scope>
    <source>
        <strain evidence="14 15">YMD61</strain>
    </source>
</reference>
<dbReference type="Proteomes" id="UP001230978">
    <property type="component" value="Chromosome"/>
</dbReference>
<evidence type="ECO:0000256" key="8">
    <source>
        <dbReference type="ARBA" id="ARBA00023224"/>
    </source>
</evidence>
<evidence type="ECO:0000256" key="1">
    <source>
        <dbReference type="ARBA" id="ARBA00004429"/>
    </source>
</evidence>
<evidence type="ECO:0000256" key="6">
    <source>
        <dbReference type="ARBA" id="ARBA00022989"/>
    </source>
</evidence>
<dbReference type="SUPFAM" id="SSF58104">
    <property type="entry name" value="Methyl-accepting chemotaxis protein (MCP) signaling domain"/>
    <property type="match status" value="1"/>
</dbReference>
<feature type="domain" description="Methyl-accepting transducer" evidence="12">
    <location>
        <begin position="414"/>
        <end position="629"/>
    </location>
</feature>
<comment type="subcellular location">
    <subcellularLocation>
        <location evidence="1">Cell inner membrane</location>
        <topology evidence="1">Multi-pass membrane protein</topology>
    </subcellularLocation>
</comment>
<dbReference type="InterPro" id="IPR000727">
    <property type="entry name" value="T_SNARE_dom"/>
</dbReference>
<keyword evidence="6 11" id="KW-1133">Transmembrane helix</keyword>
<organism evidence="14 15">
    <name type="scientific">Fuscovulum ytuae</name>
    <dbReference type="NCBI Taxonomy" id="3042299"/>
    <lineage>
        <taxon>Bacteria</taxon>
        <taxon>Pseudomonadati</taxon>
        <taxon>Pseudomonadota</taxon>
        <taxon>Alphaproteobacteria</taxon>
        <taxon>Rhodobacterales</taxon>
        <taxon>Paracoccaceae</taxon>
        <taxon>Fuscovulum</taxon>
    </lineage>
</organism>
<feature type="domain" description="T-SNARE coiled-coil homology" evidence="13">
    <location>
        <begin position="559"/>
        <end position="621"/>
    </location>
</feature>
<evidence type="ECO:0000256" key="7">
    <source>
        <dbReference type="ARBA" id="ARBA00023136"/>
    </source>
</evidence>
<protein>
    <submittedName>
        <fullName evidence="14">Methyl-accepting chemotaxis protein</fullName>
    </submittedName>
</protein>
<evidence type="ECO:0000259" key="13">
    <source>
        <dbReference type="PROSITE" id="PS50192"/>
    </source>
</evidence>
<evidence type="ECO:0000256" key="9">
    <source>
        <dbReference type="ARBA" id="ARBA00029447"/>
    </source>
</evidence>